<proteinExistence type="inferred from homology"/>
<dbReference type="RefSeq" id="WP_338204791.1">
    <property type="nucleotide sequence ID" value="NZ_JAEKNR010000221.1"/>
</dbReference>
<dbReference type="Gene3D" id="2.30.40.10">
    <property type="entry name" value="Urease, subunit C, domain 1"/>
    <property type="match status" value="1"/>
</dbReference>
<comment type="cofactor">
    <cofactor evidence="1">
        <name>Zn(2+)</name>
        <dbReference type="ChEBI" id="CHEBI:29105"/>
    </cofactor>
</comment>
<dbReference type="AlphaFoldDB" id="A0A934N4Z7"/>
<reference evidence="7" key="1">
    <citation type="submission" date="2020-10" db="EMBL/GenBank/DDBJ databases">
        <title>Ca. Dormibacterota MAGs.</title>
        <authorList>
            <person name="Montgomery K."/>
        </authorList>
    </citation>
    <scope>NUCLEOTIDE SEQUENCE [LARGE SCALE GENOMIC DNA]</scope>
    <source>
        <strain evidence="7">SC8812_S17_10</strain>
    </source>
</reference>
<dbReference type="InterPro" id="IPR011059">
    <property type="entry name" value="Metal-dep_hydrolase_composite"/>
</dbReference>
<keyword evidence="5" id="KW-0378">Hydrolase</keyword>
<dbReference type="PANTHER" id="PTHR43668">
    <property type="entry name" value="ALLANTOINASE"/>
    <property type="match status" value="1"/>
</dbReference>
<evidence type="ECO:0000256" key="2">
    <source>
        <dbReference type="ARBA" id="ARBA00002368"/>
    </source>
</evidence>
<evidence type="ECO:0000256" key="3">
    <source>
        <dbReference type="ARBA" id="ARBA00010286"/>
    </source>
</evidence>
<feature type="domain" description="Amidohydrolase-related" evidence="6">
    <location>
        <begin position="54"/>
        <end position="442"/>
    </location>
</feature>
<evidence type="ECO:0000259" key="6">
    <source>
        <dbReference type="Pfam" id="PF01979"/>
    </source>
</evidence>
<dbReference type="InterPro" id="IPR006680">
    <property type="entry name" value="Amidohydro-rel"/>
</dbReference>
<dbReference type="SUPFAM" id="SSF51556">
    <property type="entry name" value="Metallo-dependent hydrolases"/>
    <property type="match status" value="1"/>
</dbReference>
<dbReference type="EMBL" id="JAEKNR010000221">
    <property type="protein sequence ID" value="MBJ7600815.1"/>
    <property type="molecule type" value="Genomic_DNA"/>
</dbReference>
<dbReference type="InterPro" id="IPR032466">
    <property type="entry name" value="Metal_Hydrolase"/>
</dbReference>
<dbReference type="GO" id="GO:0004038">
    <property type="term" value="F:allantoinase activity"/>
    <property type="evidence" value="ECO:0007669"/>
    <property type="project" value="TreeGrafter"/>
</dbReference>
<dbReference type="Proteomes" id="UP000612893">
    <property type="component" value="Unassembled WGS sequence"/>
</dbReference>
<evidence type="ECO:0000256" key="5">
    <source>
        <dbReference type="ARBA" id="ARBA00022801"/>
    </source>
</evidence>
<evidence type="ECO:0000313" key="7">
    <source>
        <dbReference type="EMBL" id="MBJ7600815.1"/>
    </source>
</evidence>
<dbReference type="InterPro" id="IPR002195">
    <property type="entry name" value="Dihydroorotase_CS"/>
</dbReference>
<comment type="similarity">
    <text evidence="3">Belongs to the metallo-dependent hydrolases superfamily. DHOase family. Class I DHOase subfamily.</text>
</comment>
<dbReference type="PANTHER" id="PTHR43668:SF2">
    <property type="entry name" value="ALLANTOINASE"/>
    <property type="match status" value="1"/>
</dbReference>
<name>A0A934N4Z7_9BACT</name>
<evidence type="ECO:0000256" key="1">
    <source>
        <dbReference type="ARBA" id="ARBA00001947"/>
    </source>
</evidence>
<accession>A0A934N4Z7</accession>
<dbReference type="InterPro" id="IPR050138">
    <property type="entry name" value="DHOase/Allantoinase_Hydrolase"/>
</dbReference>
<dbReference type="PROSITE" id="PS00483">
    <property type="entry name" value="DIHYDROOROTASE_2"/>
    <property type="match status" value="1"/>
</dbReference>
<dbReference type="GO" id="GO:0006145">
    <property type="term" value="P:purine nucleobase catabolic process"/>
    <property type="evidence" value="ECO:0007669"/>
    <property type="project" value="TreeGrafter"/>
</dbReference>
<keyword evidence="4" id="KW-0479">Metal-binding</keyword>
<evidence type="ECO:0000313" key="8">
    <source>
        <dbReference type="Proteomes" id="UP000612893"/>
    </source>
</evidence>
<comment type="caution">
    <text evidence="7">The sequence shown here is derived from an EMBL/GenBank/DDBJ whole genome shotgun (WGS) entry which is preliminary data.</text>
</comment>
<keyword evidence="8" id="KW-1185">Reference proteome</keyword>
<gene>
    <name evidence="7" type="ORF">JF922_22450</name>
</gene>
<dbReference type="SUPFAM" id="SSF51338">
    <property type="entry name" value="Composite domain of metallo-dependent hydrolases"/>
    <property type="match status" value="1"/>
</dbReference>
<dbReference type="GO" id="GO:0046872">
    <property type="term" value="F:metal ion binding"/>
    <property type="evidence" value="ECO:0007669"/>
    <property type="project" value="UniProtKB-KW"/>
</dbReference>
<dbReference type="Gene3D" id="3.20.20.140">
    <property type="entry name" value="Metal-dependent hydrolases"/>
    <property type="match status" value="1"/>
</dbReference>
<dbReference type="GO" id="GO:0005737">
    <property type="term" value="C:cytoplasm"/>
    <property type="evidence" value="ECO:0007669"/>
    <property type="project" value="TreeGrafter"/>
</dbReference>
<evidence type="ECO:0000256" key="4">
    <source>
        <dbReference type="ARBA" id="ARBA00022723"/>
    </source>
</evidence>
<organism evidence="7 8">
    <name type="scientific">Candidatus Nephthysia bennettiae</name>
    <dbReference type="NCBI Taxonomy" id="3127016"/>
    <lineage>
        <taxon>Bacteria</taxon>
        <taxon>Bacillati</taxon>
        <taxon>Candidatus Dormiibacterota</taxon>
        <taxon>Candidatus Dormibacteria</taxon>
        <taxon>Candidatus Dormibacterales</taxon>
        <taxon>Candidatus Dormibacteraceae</taxon>
        <taxon>Candidatus Nephthysia</taxon>
    </lineage>
</organism>
<protein>
    <submittedName>
        <fullName evidence="7">Dihydroorotase family protein</fullName>
    </submittedName>
</protein>
<comment type="function">
    <text evidence="2">Catalyzes the reversible cyclization of carbamoyl aspartate to dihydroorotate.</text>
</comment>
<sequence length="464" mass="48713">MPDRRSPTLILRGGEVYTPDGFRAADVRVEGGRIAQVDAEVAGGGEEVDAAGLLVLPGAVDAHVHSRDPGFPDKEDFASLTAAAAAGGVTTVVDMPNTVPAVDGPEVFREKAAAAAGKALVDFALWGAIRSSTEPAQIAGLAEAGAIGFKAYLGYAFRLRERQIVYTGEAVEAGLEAPPDYGTLAFLAPAIRAHSLPLAVHAEDPGVLRRFSRPLSTYADLLASRPALAEAIAVAALGALSRETGLAVHLVHLSSRAGLHAALEARRSGGCLTLETCPQYLWLTDADHERLGARMKMYPLVRTADDQAALREALRRGDVEVVATDHAPHSDEEKIGRSLGEALPGSPGVETLYLSCLELARAWGDPGAAARWASEGPARTLGIHPRKGTIQPGSDADLVLVDPAAETVVSAERLHSRQRHSALEGQRFGFKVRAVYSRGELVAAGGEPASDAGRGMLVRPAMRT</sequence>
<dbReference type="Pfam" id="PF01979">
    <property type="entry name" value="Amidohydro_1"/>
    <property type="match status" value="1"/>
</dbReference>